<keyword evidence="2" id="KW-1185">Reference proteome</keyword>
<evidence type="ECO:0000313" key="1">
    <source>
        <dbReference type="EMBL" id="GHG64946.1"/>
    </source>
</evidence>
<sequence>MSGTFKVNAESGTQFITRTYYPSAEHDAVNVGLTPTSASFSKVVDRMNYASGTPVTSVDPNLTFIEGIALRFLIDAKTDKPFAASKCVDEKLKELLDI</sequence>
<reference evidence="2" key="1">
    <citation type="journal article" date="2019" name="Int. J. Syst. Evol. Microbiol.">
        <title>The Global Catalogue of Microorganisms (GCM) 10K type strain sequencing project: providing services to taxonomists for standard genome sequencing and annotation.</title>
        <authorList>
            <consortium name="The Broad Institute Genomics Platform"/>
            <consortium name="The Broad Institute Genome Sequencing Center for Infectious Disease"/>
            <person name="Wu L."/>
            <person name="Ma J."/>
        </authorList>
    </citation>
    <scope>NUCLEOTIDE SEQUENCE [LARGE SCALE GENOMIC DNA]</scope>
    <source>
        <strain evidence="2">CGMCC 1.7003</strain>
    </source>
</reference>
<protein>
    <submittedName>
        <fullName evidence="1">Uncharacterized protein</fullName>
    </submittedName>
</protein>
<accession>A0ABQ3KXF9</accession>
<organism evidence="1 2">
    <name type="scientific">Alishewanella longhuensis</name>
    <dbReference type="NCBI Taxonomy" id="1091037"/>
    <lineage>
        <taxon>Bacteria</taxon>
        <taxon>Pseudomonadati</taxon>
        <taxon>Pseudomonadota</taxon>
        <taxon>Gammaproteobacteria</taxon>
        <taxon>Alteromonadales</taxon>
        <taxon>Alteromonadaceae</taxon>
        <taxon>Alishewanella</taxon>
    </lineage>
</organism>
<dbReference type="EMBL" id="BNAO01000002">
    <property type="protein sequence ID" value="GHG64946.1"/>
    <property type="molecule type" value="Genomic_DNA"/>
</dbReference>
<dbReference type="Proteomes" id="UP000659697">
    <property type="component" value="Unassembled WGS sequence"/>
</dbReference>
<evidence type="ECO:0000313" key="2">
    <source>
        <dbReference type="Proteomes" id="UP000659697"/>
    </source>
</evidence>
<name>A0ABQ3KXF9_9ALTE</name>
<gene>
    <name evidence="1" type="ORF">GCM10010919_11950</name>
</gene>
<proteinExistence type="predicted"/>
<comment type="caution">
    <text evidence="1">The sequence shown here is derived from an EMBL/GenBank/DDBJ whole genome shotgun (WGS) entry which is preliminary data.</text>
</comment>